<dbReference type="InterPro" id="IPR026444">
    <property type="entry name" value="Secre_tail"/>
</dbReference>
<dbReference type="InterPro" id="IPR011050">
    <property type="entry name" value="Pectin_lyase_fold/virulence"/>
</dbReference>
<evidence type="ECO:0000259" key="2">
    <source>
        <dbReference type="Pfam" id="PF18962"/>
    </source>
</evidence>
<name>A0A0E9LTX9_9BACT</name>
<evidence type="ECO:0000256" key="1">
    <source>
        <dbReference type="ARBA" id="ARBA00022729"/>
    </source>
</evidence>
<sequence length="1104" mass="117187">MHVSDFDPYRKGLEVFRCLESGEGGSVLHGASDGGIIIRHISNSDCGRCMAANVTNEVSGAQVWGCSPVYSATSKQDLNHLGLATSVNFRIFWDGDLLSELLDHTTVTKPTTGQAVFVAPGGHSNNGSKGNPALQADLLGDWREELIYRTSDPSKIRIYTTVDPSEHGIYSLMHDRQYRLAIAWQNVGYNQPPHTSFFIGETEGITVPPPPIMTNGRWVYEGTGTWDKTALNWNKDDAALAYEDGSHIHFSGQELAQETVSLSETVAPGALSVVTYGELDLQAESASLSGSMNLTKQGSGIFRLNGTHDYSGPTEIWDGQMNLSGQLTSSPVWVNRHGQLAADGTLGGGLTLRHGAQLMVGGENSTGQLTIQNNLMLEEKAELVFDLNGTETVTHDALTVDGDMTLTDGAVITIRLDTEAQPAAGTYLLISCSGTAQFDLSQIELAGMDALPASLEASNGNISLVIREARAPADISWVGQISSDWDLALTENFLANGAATYFVTGDRVLVNDDAQSETLNLTEVLLPASLDFNHTKDFVISGSGSIAGNTTLTKNGSGVLSVQNVNSFTGKILVEEGTLEVHSLPNAIDGNGAIGGVSTNAQLLEINGGTLRIAQASTSERAMTIGANGATIHTAAPAKWNALIIGNGHLTKTGTHDLAFREANTFSELILKEGTVQLTSEHALPGKKVIFEGGILRDHDSGGSYSYSGYPLVVEEGQTGTLFTDGRCTYANTLTGSGTLRVSVPWIRSDFEGNWSNFSGTIQLLTGNPFRNFSTHGYANAVLDLHHEGYFEDMRTQTVSIGALTGSGRLWGASLWMLGSRNEDFTFSGTITGGNIQKTGSGTMTIASKLESSGSLTISEGGVLVAGSSNGPGTSRVIVKNGAFLSGNGLIQGTVTIESGGSLHTGHYPVENPSAGSSIRLSDVQMRSGARLQVRVNATNEGADRMFISGTLAADGTLVMENVTTSPYEAGMSFKIASATNITGEFAAIEPQTPGEGLMWDLSSFASEGTVKVQAATSLFEEPASHRSLHIYPNPGKGHFMLTLPRVNADSQVQVENLLGQRVMTAFYTGVAQAPLNLSALEKGLYIVWVMVEGKLYQTKVVLE</sequence>
<gene>
    <name evidence="4" type="ORF">JCM15548_1393</name>
</gene>
<keyword evidence="5" id="KW-1185">Reference proteome</keyword>
<dbReference type="InterPro" id="IPR013425">
    <property type="entry name" value="Autotrns_rpt"/>
</dbReference>
<dbReference type="Pfam" id="PF12951">
    <property type="entry name" value="PATR"/>
    <property type="match status" value="3"/>
</dbReference>
<comment type="caution">
    <text evidence="4">The sequence shown here is derived from an EMBL/GenBank/DDBJ whole genome shotgun (WGS) entry which is preliminary data.</text>
</comment>
<keyword evidence="4" id="KW-0456">Lyase</keyword>
<dbReference type="EMBL" id="BAZW01000002">
    <property type="protein sequence ID" value="GAO28315.1"/>
    <property type="molecule type" value="Genomic_DNA"/>
</dbReference>
<protein>
    <submittedName>
        <fullName evidence="4">Predicted rhamnogalacturonan lyase in rhamnose utilization cluster</fullName>
    </submittedName>
</protein>
<dbReference type="Pfam" id="PF18962">
    <property type="entry name" value="Por_Secre_tail"/>
    <property type="match status" value="1"/>
</dbReference>
<dbReference type="Proteomes" id="UP000032900">
    <property type="component" value="Unassembled WGS sequence"/>
</dbReference>
<evidence type="ECO:0000259" key="3">
    <source>
        <dbReference type="Pfam" id="PF21348"/>
    </source>
</evidence>
<accession>A0A0E9LTX9</accession>
<dbReference type="SUPFAM" id="SSF51126">
    <property type="entry name" value="Pectin lyase-like"/>
    <property type="match status" value="2"/>
</dbReference>
<evidence type="ECO:0000313" key="5">
    <source>
        <dbReference type="Proteomes" id="UP000032900"/>
    </source>
</evidence>
<dbReference type="AlphaFoldDB" id="A0A0E9LTX9"/>
<dbReference type="InterPro" id="IPR049366">
    <property type="entry name" value="RGL11_C"/>
</dbReference>
<dbReference type="GO" id="GO:0016829">
    <property type="term" value="F:lyase activity"/>
    <property type="evidence" value="ECO:0007669"/>
    <property type="project" value="UniProtKB-KW"/>
</dbReference>
<dbReference type="InterPro" id="IPR034641">
    <property type="entry name" value="RGL11"/>
</dbReference>
<feature type="domain" description="Rhamnogalacturonan lyase family 11 C-terminal" evidence="3">
    <location>
        <begin position="1"/>
        <end position="202"/>
    </location>
</feature>
<reference evidence="4 5" key="1">
    <citation type="journal article" date="2015" name="Microbes Environ.">
        <title>Distribution and evolution of nitrogen fixation genes in the phylum bacteroidetes.</title>
        <authorList>
            <person name="Inoue J."/>
            <person name="Oshima K."/>
            <person name="Suda W."/>
            <person name="Sakamoto M."/>
            <person name="Iino T."/>
            <person name="Noda S."/>
            <person name="Hongoh Y."/>
            <person name="Hattori M."/>
            <person name="Ohkuma M."/>
        </authorList>
    </citation>
    <scope>NUCLEOTIDE SEQUENCE [LARGE SCALE GENOMIC DNA]</scope>
    <source>
        <strain evidence="4">JCM 15548</strain>
    </source>
</reference>
<feature type="domain" description="Secretion system C-terminal sorting" evidence="2">
    <location>
        <begin position="1031"/>
        <end position="1102"/>
    </location>
</feature>
<keyword evidence="1" id="KW-0732">Signal</keyword>
<dbReference type="PANTHER" id="PTHR43118:SF1">
    <property type="entry name" value="RHAMNOGALACTURONAN LYASE (EUROFUNG)"/>
    <property type="match status" value="1"/>
</dbReference>
<dbReference type="PANTHER" id="PTHR43118">
    <property type="entry name" value="RHAMNOGALACTURONAN LYASE (EUROFUNG)"/>
    <property type="match status" value="1"/>
</dbReference>
<evidence type="ECO:0000313" key="4">
    <source>
        <dbReference type="EMBL" id="GAO28315.1"/>
    </source>
</evidence>
<organism evidence="4 5">
    <name type="scientific">Geofilum rubicundum JCM 15548</name>
    <dbReference type="NCBI Taxonomy" id="1236989"/>
    <lineage>
        <taxon>Bacteria</taxon>
        <taxon>Pseudomonadati</taxon>
        <taxon>Bacteroidota</taxon>
        <taxon>Bacteroidia</taxon>
        <taxon>Marinilabiliales</taxon>
        <taxon>Marinilabiliaceae</taxon>
        <taxon>Geofilum</taxon>
    </lineage>
</organism>
<dbReference type="STRING" id="1236989.JCM15548_1393"/>
<dbReference type="NCBIfam" id="TIGR04183">
    <property type="entry name" value="Por_Secre_tail"/>
    <property type="match status" value="1"/>
</dbReference>
<proteinExistence type="predicted"/>
<dbReference type="Pfam" id="PF21348">
    <property type="entry name" value="RGL11_C"/>
    <property type="match status" value="1"/>
</dbReference>
<dbReference type="NCBIfam" id="TIGR02601">
    <property type="entry name" value="autotrns_rpt"/>
    <property type="match status" value="2"/>
</dbReference>